<dbReference type="InterPro" id="IPR010730">
    <property type="entry name" value="HET"/>
</dbReference>
<evidence type="ECO:0000259" key="1">
    <source>
        <dbReference type="Pfam" id="PF06985"/>
    </source>
</evidence>
<organism evidence="2 3">
    <name type="scientific">Phialocephala subalpina</name>
    <dbReference type="NCBI Taxonomy" id="576137"/>
    <lineage>
        <taxon>Eukaryota</taxon>
        <taxon>Fungi</taxon>
        <taxon>Dikarya</taxon>
        <taxon>Ascomycota</taxon>
        <taxon>Pezizomycotina</taxon>
        <taxon>Leotiomycetes</taxon>
        <taxon>Helotiales</taxon>
        <taxon>Mollisiaceae</taxon>
        <taxon>Phialocephala</taxon>
        <taxon>Phialocephala fortinii species complex</taxon>
    </lineage>
</organism>
<protein>
    <recommendedName>
        <fullName evidence="1">Heterokaryon incompatibility domain-containing protein</fullName>
    </recommendedName>
</protein>
<keyword evidence="3" id="KW-1185">Reference proteome</keyword>
<reference evidence="2 3" key="1">
    <citation type="submission" date="2016-03" db="EMBL/GenBank/DDBJ databases">
        <authorList>
            <person name="Ploux O."/>
        </authorList>
    </citation>
    <scope>NUCLEOTIDE SEQUENCE [LARGE SCALE GENOMIC DNA]</scope>
    <source>
        <strain evidence="2 3">UAMH 11012</strain>
    </source>
</reference>
<name>A0A1L7XRC8_9HELO</name>
<dbReference type="OrthoDB" id="5125733at2759"/>
<dbReference type="PANTHER" id="PTHR33112:SF16">
    <property type="entry name" value="HETEROKARYON INCOMPATIBILITY DOMAIN-CONTAINING PROTEIN"/>
    <property type="match status" value="1"/>
</dbReference>
<accession>A0A1L7XRC8</accession>
<dbReference type="PANTHER" id="PTHR33112">
    <property type="entry name" value="DOMAIN PROTEIN, PUTATIVE-RELATED"/>
    <property type="match status" value="1"/>
</dbReference>
<gene>
    <name evidence="2" type="ORF">PAC_17502</name>
</gene>
<dbReference type="Pfam" id="PF06985">
    <property type="entry name" value="HET"/>
    <property type="match status" value="1"/>
</dbReference>
<dbReference type="STRING" id="576137.A0A1L7XRC8"/>
<proteinExistence type="predicted"/>
<evidence type="ECO:0000313" key="3">
    <source>
        <dbReference type="Proteomes" id="UP000184330"/>
    </source>
</evidence>
<dbReference type="AlphaFoldDB" id="A0A1L7XRC8"/>
<dbReference type="EMBL" id="FJOG01000045">
    <property type="protein sequence ID" value="CZR67603.1"/>
    <property type="molecule type" value="Genomic_DNA"/>
</dbReference>
<sequence length="688" mass="78692">MFCHQCQEIVNLDIFFGAVGAVELKPDDRSRPHHKDFASFESSAEAGCTICRLVCTNPRFQFIDTTVSEQIYVRFDQRRDVLFFHTADDTGNKVYRSPLMDICAIRLSAIEGDPVTTLMPGVFTSRPVADDSSSDACFNIAQYWLKTCLETHDSMCQIKDNLPLPTRVIDVGLLESLFVTLYVSNGKHGQWLTLSHCWGKSPLATTTTRNFDNQCAGIMISTLPQTFQDAINITRKLSYRFLWIDSLCIVQDSMIDWQAESVKMNTIYSNATLNISADAAADSSQGIFNSSNIKKDKRPIMSHMPPRPNYVQVPVHSPKSGLKSTLYASIWHGDDFQDARHPLQERGWVLAEAVLSHRRLQYTSSGLAWSCATVPTKCDETRPHEIHNLSERKSYIMSVYQIPCRPLPPRYVRMPGNDARRTQIIRWWYERINEYVNRQLTFHHDQFPAFSGIARIYSDLTQYHYKAGILVEDFRRGLLWQTSGRDINSEVAPSWSWAVVRGEDTFIGIYECDYAHREYVDDPNEVELVDISVNNLGDNPFGQVLSGSLVLRGLCHKLNGLLETSNFYFQPGWQSSLFCSRARDQNYQEFGEDVSVPLDAMRLHMDIMDESNIMFWRRQDIHILRIGMFLSRPDFGTGDERRLVEATSFLILQEIPGLEDSYRRVGIARILGNGIESPDWQMKTVTIL</sequence>
<feature type="domain" description="Heterokaryon incompatibility" evidence="1">
    <location>
        <begin position="191"/>
        <end position="352"/>
    </location>
</feature>
<dbReference type="Proteomes" id="UP000184330">
    <property type="component" value="Unassembled WGS sequence"/>
</dbReference>
<evidence type="ECO:0000313" key="2">
    <source>
        <dbReference type="EMBL" id="CZR67603.1"/>
    </source>
</evidence>